<sequence length="431" mass="47176">MKFAMFTPIAAQSAIGKVASLTVNALLARGHDVAVVGADSSLPTKELTHDFPVPLLSWQDTAKVERLLANVDLCIYQIGDCLGFHRGCLEWLPKAPGVICLHDFFVGNLFQGWCHASGTPPQSIIRHWYGNEVVELVLKSVASELFYQETHSIAPMTEWVSSLGLGVLTHSSWGVESVLRGCPGPVAVTPLCYEPHLTIQQEHEKSNSDQVFRIATLGSMNPNKRASSVIQAIGQSTRLRDSTEYRLVGAISDSMRQLLVSQARCQRVCLRVDGAVDSDTFCDAIQNTDAICCLRWPALEAGSASLIEAMLHGKATLVTDTGAYAEVADDCVVKISQEREIDEIQAALERLFENAKAREELGARARAYAVQNYAPEKYADSLLQLSDQVLASAPRLKALTALSQTAFSWGATSEMLRHPKLTEPLRILERD</sequence>
<reference evidence="4 5" key="1">
    <citation type="submission" date="2019-02" db="EMBL/GenBank/DDBJ databases">
        <title>Deep-cultivation of Planctomycetes and their phenomic and genomic characterization uncovers novel biology.</title>
        <authorList>
            <person name="Wiegand S."/>
            <person name="Jogler M."/>
            <person name="Boedeker C."/>
            <person name="Pinto D."/>
            <person name="Vollmers J."/>
            <person name="Rivas-Marin E."/>
            <person name="Kohn T."/>
            <person name="Peeters S.H."/>
            <person name="Heuer A."/>
            <person name="Rast P."/>
            <person name="Oberbeckmann S."/>
            <person name="Bunk B."/>
            <person name="Jeske O."/>
            <person name="Meyerdierks A."/>
            <person name="Storesund J.E."/>
            <person name="Kallscheuer N."/>
            <person name="Luecker S."/>
            <person name="Lage O.M."/>
            <person name="Pohl T."/>
            <person name="Merkel B.J."/>
            <person name="Hornburger P."/>
            <person name="Mueller R.-W."/>
            <person name="Bruemmer F."/>
            <person name="Labrenz M."/>
            <person name="Spormann A.M."/>
            <person name="Op den Camp H."/>
            <person name="Overmann J."/>
            <person name="Amann R."/>
            <person name="Jetten M.S.M."/>
            <person name="Mascher T."/>
            <person name="Medema M.H."/>
            <person name="Devos D.P."/>
            <person name="Kaster A.-K."/>
            <person name="Ovreas L."/>
            <person name="Rohde M."/>
            <person name="Galperin M.Y."/>
            <person name="Jogler C."/>
        </authorList>
    </citation>
    <scope>NUCLEOTIDE SEQUENCE [LARGE SCALE GENOMIC DNA]</scope>
    <source>
        <strain evidence="4 5">Q31a</strain>
    </source>
</reference>
<keyword evidence="1 4" id="KW-0808">Transferase</keyword>
<feature type="coiled-coil region" evidence="2">
    <location>
        <begin position="334"/>
        <end position="361"/>
    </location>
</feature>
<feature type="domain" description="Glycosyl transferase family 1" evidence="3">
    <location>
        <begin position="201"/>
        <end position="366"/>
    </location>
</feature>
<evidence type="ECO:0000313" key="4">
    <source>
        <dbReference type="EMBL" id="QDV23485.1"/>
    </source>
</evidence>
<dbReference type="PANTHER" id="PTHR46401">
    <property type="entry name" value="GLYCOSYLTRANSFERASE WBBK-RELATED"/>
    <property type="match status" value="1"/>
</dbReference>
<dbReference type="OrthoDB" id="5172124at2"/>
<dbReference type="GO" id="GO:0016757">
    <property type="term" value="F:glycosyltransferase activity"/>
    <property type="evidence" value="ECO:0007669"/>
    <property type="project" value="InterPro"/>
</dbReference>
<evidence type="ECO:0000256" key="1">
    <source>
        <dbReference type="ARBA" id="ARBA00022679"/>
    </source>
</evidence>
<dbReference type="Proteomes" id="UP000318017">
    <property type="component" value="Chromosome"/>
</dbReference>
<evidence type="ECO:0000256" key="2">
    <source>
        <dbReference type="SAM" id="Coils"/>
    </source>
</evidence>
<proteinExistence type="predicted"/>
<organism evidence="4 5">
    <name type="scientific">Aureliella helgolandensis</name>
    <dbReference type="NCBI Taxonomy" id="2527968"/>
    <lineage>
        <taxon>Bacteria</taxon>
        <taxon>Pseudomonadati</taxon>
        <taxon>Planctomycetota</taxon>
        <taxon>Planctomycetia</taxon>
        <taxon>Pirellulales</taxon>
        <taxon>Pirellulaceae</taxon>
        <taxon>Aureliella</taxon>
    </lineage>
</organism>
<dbReference type="Gene3D" id="3.40.50.2000">
    <property type="entry name" value="Glycogen Phosphorylase B"/>
    <property type="match status" value="1"/>
</dbReference>
<dbReference type="EMBL" id="CP036298">
    <property type="protein sequence ID" value="QDV23485.1"/>
    <property type="molecule type" value="Genomic_DNA"/>
</dbReference>
<dbReference type="GO" id="GO:0009103">
    <property type="term" value="P:lipopolysaccharide biosynthetic process"/>
    <property type="evidence" value="ECO:0007669"/>
    <property type="project" value="TreeGrafter"/>
</dbReference>
<dbReference type="AlphaFoldDB" id="A0A518G4G6"/>
<dbReference type="KEGG" id="ahel:Q31a_17840"/>
<protein>
    <submittedName>
        <fullName evidence="4">Glycosyl transferases group 1</fullName>
    </submittedName>
</protein>
<dbReference type="PANTHER" id="PTHR46401:SF2">
    <property type="entry name" value="GLYCOSYLTRANSFERASE WBBK-RELATED"/>
    <property type="match status" value="1"/>
</dbReference>
<dbReference type="InterPro" id="IPR001296">
    <property type="entry name" value="Glyco_trans_1"/>
</dbReference>
<gene>
    <name evidence="4" type="ORF">Q31a_17840</name>
</gene>
<keyword evidence="2" id="KW-0175">Coiled coil</keyword>
<evidence type="ECO:0000259" key="3">
    <source>
        <dbReference type="Pfam" id="PF00534"/>
    </source>
</evidence>
<dbReference type="CDD" id="cd03801">
    <property type="entry name" value="GT4_PimA-like"/>
    <property type="match status" value="1"/>
</dbReference>
<keyword evidence="5" id="KW-1185">Reference proteome</keyword>
<accession>A0A518G4G6</accession>
<dbReference type="SUPFAM" id="SSF53756">
    <property type="entry name" value="UDP-Glycosyltransferase/glycogen phosphorylase"/>
    <property type="match status" value="1"/>
</dbReference>
<evidence type="ECO:0000313" key="5">
    <source>
        <dbReference type="Proteomes" id="UP000318017"/>
    </source>
</evidence>
<name>A0A518G4G6_9BACT</name>
<dbReference type="Pfam" id="PF00534">
    <property type="entry name" value="Glycos_transf_1"/>
    <property type="match status" value="1"/>
</dbReference>